<reference evidence="2 3" key="2">
    <citation type="submission" date="2024-05" db="EMBL/GenBank/DDBJ databases">
        <authorList>
            <person name="Chen Y."/>
            <person name="Shah S."/>
            <person name="Dougan E. K."/>
            <person name="Thang M."/>
            <person name="Chan C."/>
        </authorList>
    </citation>
    <scope>NUCLEOTIDE SEQUENCE [LARGE SCALE GENOMIC DNA]</scope>
</reference>
<evidence type="ECO:0000313" key="2">
    <source>
        <dbReference type="EMBL" id="CAL4799993.1"/>
    </source>
</evidence>
<feature type="non-terminal residue" evidence="1">
    <location>
        <position position="1"/>
    </location>
</feature>
<sequence length="461" mass="51517">VAEDMTFNDLEAACDGDFFAARFQPDGVNEDPVARIAVESPDFLTSQGKELYGLFKANKKTFPPDFQEEVKKEQAAEEDKVQKHSIPFVKMEMQEYQERMPAWLGKHAMIQWMWTKIAAHVKRERLVFQSLCSHSAVIDLSSPTPSPKGRRCHQQHWQLINPDNSELGFSSDHEETFNGRTLEEDLEQMMEEEGFTFHAAILLCAVAGVPVASVPSILDMDDKAVFRIYANLEVARARHMEMKEKNIIYDKAQKWCDVEADEVMEFTAKLCCHLLASDREHREEMLAKASDGLASSLLYARRLICILGAGRNADGVSREAVLSFAGFRSGMQSLVPVNLRTFDQRCLEKARVGSALSAQWLPGSRAQLAAAEALSSSAQLHDKQEQQTDQEIAACQAGWQTCKDAKAKQIDKELAVVRFQSSLLTAGLAATERLRKENARKLTSTGCEATLPPVTAQQDNM</sequence>
<protein>
    <submittedName>
        <fullName evidence="1">Uncharacterized protein</fullName>
    </submittedName>
</protein>
<gene>
    <name evidence="1" type="ORF">C1SCF055_LOCUS37716</name>
</gene>
<dbReference type="EMBL" id="CAMXCT010005556">
    <property type="protein sequence ID" value="CAI4012681.1"/>
    <property type="molecule type" value="Genomic_DNA"/>
</dbReference>
<reference evidence="1" key="1">
    <citation type="submission" date="2022-10" db="EMBL/GenBank/DDBJ databases">
        <authorList>
            <person name="Chen Y."/>
            <person name="Dougan E. K."/>
            <person name="Chan C."/>
            <person name="Rhodes N."/>
            <person name="Thang M."/>
        </authorList>
    </citation>
    <scope>NUCLEOTIDE SEQUENCE</scope>
</reference>
<dbReference type="EMBL" id="CAMXCT030005556">
    <property type="protein sequence ID" value="CAL4799993.1"/>
    <property type="molecule type" value="Genomic_DNA"/>
</dbReference>
<dbReference type="Proteomes" id="UP001152797">
    <property type="component" value="Unassembled WGS sequence"/>
</dbReference>
<comment type="caution">
    <text evidence="1">The sequence shown here is derived from an EMBL/GenBank/DDBJ whole genome shotgun (WGS) entry which is preliminary data.</text>
</comment>
<proteinExistence type="predicted"/>
<keyword evidence="3" id="KW-1185">Reference proteome</keyword>
<accession>A0A9P1DM58</accession>
<organism evidence="1">
    <name type="scientific">Cladocopium goreaui</name>
    <dbReference type="NCBI Taxonomy" id="2562237"/>
    <lineage>
        <taxon>Eukaryota</taxon>
        <taxon>Sar</taxon>
        <taxon>Alveolata</taxon>
        <taxon>Dinophyceae</taxon>
        <taxon>Suessiales</taxon>
        <taxon>Symbiodiniaceae</taxon>
        <taxon>Cladocopium</taxon>
    </lineage>
</organism>
<dbReference type="AlphaFoldDB" id="A0A9P1DM58"/>
<dbReference type="EMBL" id="CAMXCT020005556">
    <property type="protein sequence ID" value="CAL1166056.1"/>
    <property type="molecule type" value="Genomic_DNA"/>
</dbReference>
<feature type="non-terminal residue" evidence="1">
    <location>
        <position position="461"/>
    </location>
</feature>
<evidence type="ECO:0000313" key="3">
    <source>
        <dbReference type="Proteomes" id="UP001152797"/>
    </source>
</evidence>
<evidence type="ECO:0000313" key="1">
    <source>
        <dbReference type="EMBL" id="CAI4012681.1"/>
    </source>
</evidence>
<name>A0A9P1DM58_9DINO</name>